<evidence type="ECO:0000256" key="7">
    <source>
        <dbReference type="SAM" id="Phobius"/>
    </source>
</evidence>
<dbReference type="EMBL" id="JABAHY010000006">
    <property type="protein sequence ID" value="NLS10013.1"/>
    <property type="molecule type" value="Genomic_DNA"/>
</dbReference>
<evidence type="ECO:0000256" key="4">
    <source>
        <dbReference type="ARBA" id="ARBA00022989"/>
    </source>
</evidence>
<dbReference type="Pfam" id="PF13396">
    <property type="entry name" value="PLDc_N"/>
    <property type="match status" value="1"/>
</dbReference>
<feature type="transmembrane region" description="Helical" evidence="7">
    <location>
        <begin position="39"/>
        <end position="57"/>
    </location>
</feature>
<dbReference type="RefSeq" id="WP_168887490.1">
    <property type="nucleotide sequence ID" value="NZ_JABAHY010000006.1"/>
</dbReference>
<comment type="subcellular location">
    <subcellularLocation>
        <location evidence="1">Cell membrane</location>
        <topology evidence="1">Multi-pass membrane protein</topology>
    </subcellularLocation>
</comment>
<keyword evidence="2" id="KW-1003">Cell membrane</keyword>
<evidence type="ECO:0000256" key="1">
    <source>
        <dbReference type="ARBA" id="ARBA00004651"/>
    </source>
</evidence>
<organism evidence="9 10">
    <name type="scientific">Nesterenkonia sedimenti</name>
    <dbReference type="NCBI Taxonomy" id="1463632"/>
    <lineage>
        <taxon>Bacteria</taxon>
        <taxon>Bacillati</taxon>
        <taxon>Actinomycetota</taxon>
        <taxon>Actinomycetes</taxon>
        <taxon>Micrococcales</taxon>
        <taxon>Micrococcaceae</taxon>
        <taxon>Nesterenkonia</taxon>
    </lineage>
</organism>
<feature type="domain" description="Cardiolipin synthase N-terminal" evidence="8">
    <location>
        <begin position="15"/>
        <end position="58"/>
    </location>
</feature>
<sequence>MVRVFMGLGVVALGLLIYCTVDCIQTPKRQVRVLRKAAWIPIIILLPLLGPGLWLGFGKARGGNGGGGPRKGPAAPDDDPEFLRNIEFQRRQQQRREEEARKRAEEERKKREAERRAEEKKRQQDDGDVDGDSGPESQPGPNPENN</sequence>
<evidence type="ECO:0000259" key="8">
    <source>
        <dbReference type="Pfam" id="PF13396"/>
    </source>
</evidence>
<feature type="region of interest" description="Disordered" evidence="6">
    <location>
        <begin position="59"/>
        <end position="146"/>
    </location>
</feature>
<name>A0A7X8YDS9_9MICC</name>
<proteinExistence type="predicted"/>
<keyword evidence="10" id="KW-1185">Reference proteome</keyword>
<protein>
    <recommendedName>
        <fullName evidence="8">Cardiolipin synthase N-terminal domain-containing protein</fullName>
    </recommendedName>
</protein>
<evidence type="ECO:0000313" key="9">
    <source>
        <dbReference type="EMBL" id="NLS10013.1"/>
    </source>
</evidence>
<evidence type="ECO:0000256" key="6">
    <source>
        <dbReference type="SAM" id="MobiDB-lite"/>
    </source>
</evidence>
<evidence type="ECO:0000256" key="2">
    <source>
        <dbReference type="ARBA" id="ARBA00022475"/>
    </source>
</evidence>
<evidence type="ECO:0000313" key="10">
    <source>
        <dbReference type="Proteomes" id="UP000523139"/>
    </source>
</evidence>
<dbReference type="InterPro" id="IPR027379">
    <property type="entry name" value="CLS_N"/>
</dbReference>
<comment type="caution">
    <text evidence="9">The sequence shown here is derived from an EMBL/GenBank/DDBJ whole genome shotgun (WGS) entry which is preliminary data.</text>
</comment>
<evidence type="ECO:0000256" key="3">
    <source>
        <dbReference type="ARBA" id="ARBA00022692"/>
    </source>
</evidence>
<feature type="compositionally biased region" description="Gly residues" evidence="6">
    <location>
        <begin position="59"/>
        <end position="70"/>
    </location>
</feature>
<dbReference type="AlphaFoldDB" id="A0A7X8YDS9"/>
<reference evidence="9 10" key="1">
    <citation type="submission" date="2020-04" db="EMBL/GenBank/DDBJ databases">
        <title>Nesterenkonia sp. nov., isolated from marine sediment.</title>
        <authorList>
            <person name="Zhang G."/>
        </authorList>
    </citation>
    <scope>NUCLEOTIDE SEQUENCE [LARGE SCALE GENOMIC DNA]</scope>
    <source>
        <strain evidence="9 10">MY13</strain>
    </source>
</reference>
<accession>A0A7X8YDS9</accession>
<keyword evidence="5 7" id="KW-0472">Membrane</keyword>
<dbReference type="GO" id="GO:0005886">
    <property type="term" value="C:plasma membrane"/>
    <property type="evidence" value="ECO:0007669"/>
    <property type="project" value="UniProtKB-SubCell"/>
</dbReference>
<feature type="compositionally biased region" description="Basic and acidic residues" evidence="6">
    <location>
        <begin position="81"/>
        <end position="125"/>
    </location>
</feature>
<keyword evidence="4 7" id="KW-1133">Transmembrane helix</keyword>
<gene>
    <name evidence="9" type="ORF">HGQ17_08385</name>
</gene>
<dbReference type="Proteomes" id="UP000523139">
    <property type="component" value="Unassembled WGS sequence"/>
</dbReference>
<evidence type="ECO:0000256" key="5">
    <source>
        <dbReference type="ARBA" id="ARBA00023136"/>
    </source>
</evidence>
<keyword evidence="3 7" id="KW-0812">Transmembrane</keyword>